<gene>
    <name evidence="3" type="ORF">GNI_033830</name>
</gene>
<dbReference type="AlphaFoldDB" id="A0A023BB36"/>
<evidence type="ECO:0000259" key="2">
    <source>
        <dbReference type="Pfam" id="PF00244"/>
    </source>
</evidence>
<dbReference type="Proteomes" id="UP000019763">
    <property type="component" value="Unassembled WGS sequence"/>
</dbReference>
<evidence type="ECO:0000256" key="1">
    <source>
        <dbReference type="ARBA" id="ARBA00006141"/>
    </source>
</evidence>
<proteinExistence type="inferred from homology"/>
<dbReference type="InterPro" id="IPR023410">
    <property type="entry name" value="14-3-3_domain"/>
</dbReference>
<dbReference type="InterPro" id="IPR036815">
    <property type="entry name" value="14-3-3_dom_sf"/>
</dbReference>
<dbReference type="Pfam" id="PF00244">
    <property type="entry name" value="14-3-3"/>
    <property type="match status" value="1"/>
</dbReference>
<dbReference type="VEuPathDB" id="CryptoDB:GNI_033830"/>
<keyword evidence="4" id="KW-1185">Reference proteome</keyword>
<accession>A0A023BB36</accession>
<organism evidence="3 4">
    <name type="scientific">Gregarina niphandrodes</name>
    <name type="common">Septate eugregarine</name>
    <dbReference type="NCBI Taxonomy" id="110365"/>
    <lineage>
        <taxon>Eukaryota</taxon>
        <taxon>Sar</taxon>
        <taxon>Alveolata</taxon>
        <taxon>Apicomplexa</taxon>
        <taxon>Conoidasida</taxon>
        <taxon>Gregarinasina</taxon>
        <taxon>Eugregarinorida</taxon>
        <taxon>Gregarinidae</taxon>
        <taxon>Gregarina</taxon>
    </lineage>
</organism>
<feature type="domain" description="14-3-3" evidence="2">
    <location>
        <begin position="71"/>
        <end position="200"/>
    </location>
</feature>
<dbReference type="GeneID" id="22911339"/>
<comment type="caution">
    <text evidence="3">The sequence shown here is derived from an EMBL/GenBank/DDBJ whole genome shotgun (WGS) entry which is preliminary data.</text>
</comment>
<dbReference type="SUPFAM" id="SSF48445">
    <property type="entry name" value="14-3-3 protein"/>
    <property type="match status" value="1"/>
</dbReference>
<protein>
    <recommendedName>
        <fullName evidence="2">14-3-3 domain-containing protein</fullName>
    </recommendedName>
</protein>
<dbReference type="RefSeq" id="XP_011129219.1">
    <property type="nucleotide sequence ID" value="XM_011130917.1"/>
</dbReference>
<sequence>MEVVWLRDWGVGDWGVVGLRVVGLAVCLRDGAVWLWEGVVGCVVRCYELRDLRIGIYTVGPENYREYWIYKAKIAVLSERYEEAVQYCKKASEHTRQSESENKDYKTFVRSIDRAAKELRFQQHQAHAFRTSRSVETAEAFGRKAEQLEEEAQRGLHRVCQSGLEIINNLLSGDYSEKSEARRALKSLQGDMHRYLGDEAAAQRCYDDALAGDKVNTHAFNAAHLGNTLITPKEKRPGLKIPQVSRPIKHCELPLLPIKLNIGEDNEREARLRLPFSEAEWEPIRPAQIV</sequence>
<dbReference type="Gene3D" id="1.20.190.20">
    <property type="entry name" value="14-3-3 domain"/>
    <property type="match status" value="1"/>
</dbReference>
<comment type="similarity">
    <text evidence="1">Belongs to the 14-3-3 family.</text>
</comment>
<dbReference type="EMBL" id="AFNH02000260">
    <property type="protein sequence ID" value="EZG78628.1"/>
    <property type="molecule type" value="Genomic_DNA"/>
</dbReference>
<evidence type="ECO:0000313" key="4">
    <source>
        <dbReference type="Proteomes" id="UP000019763"/>
    </source>
</evidence>
<name>A0A023BB36_GRENI</name>
<reference evidence="3" key="1">
    <citation type="submission" date="2013-12" db="EMBL/GenBank/DDBJ databases">
        <authorList>
            <person name="Omoto C.K."/>
            <person name="Sibley D."/>
            <person name="Venepally P."/>
            <person name="Hadjithomas M."/>
            <person name="Karamycheva S."/>
            <person name="Brunk B."/>
            <person name="Roos D."/>
            <person name="Caler E."/>
            <person name="Lorenzi H."/>
        </authorList>
    </citation>
    <scope>NUCLEOTIDE SEQUENCE</scope>
</reference>
<evidence type="ECO:0000313" key="3">
    <source>
        <dbReference type="EMBL" id="EZG78628.1"/>
    </source>
</evidence>